<dbReference type="SUPFAM" id="SSF47598">
    <property type="entry name" value="Ribbon-helix-helix"/>
    <property type="match status" value="1"/>
</dbReference>
<name>A0ABU9VZB3_9CLOT</name>
<gene>
    <name evidence="1" type="ORF">AAIG11_14505</name>
</gene>
<accession>A0ABU9VZB3</accession>
<dbReference type="InterPro" id="IPR010985">
    <property type="entry name" value="Ribbon_hlx_hlx"/>
</dbReference>
<reference evidence="1 2" key="1">
    <citation type="submission" date="2024-04" db="EMBL/GenBank/DDBJ databases">
        <title>Genome sequencing and metabolic network reconstruction of aminoacids and betaine degradation by Anoxynatronum sibiricum.</title>
        <authorList>
            <person name="Detkova E.N."/>
            <person name="Boltjanskaja Y.V."/>
            <person name="Mardanov A.V."/>
            <person name="Kevbrin V."/>
        </authorList>
    </citation>
    <scope>NUCLEOTIDE SEQUENCE [LARGE SCALE GENOMIC DNA]</scope>
    <source>
        <strain evidence="1 2">Z-7981</strain>
    </source>
</reference>
<dbReference type="InterPro" id="IPR013321">
    <property type="entry name" value="Arc_rbn_hlx_hlx"/>
</dbReference>
<keyword evidence="2" id="KW-1185">Reference proteome</keyword>
<dbReference type="Gene3D" id="1.10.1220.10">
    <property type="entry name" value="Met repressor-like"/>
    <property type="match status" value="1"/>
</dbReference>
<dbReference type="SUPFAM" id="SSF143100">
    <property type="entry name" value="TTHA1013/TTHA0281-like"/>
    <property type="match status" value="1"/>
</dbReference>
<dbReference type="Proteomes" id="UP001407405">
    <property type="component" value="Unassembled WGS sequence"/>
</dbReference>
<evidence type="ECO:0000313" key="1">
    <source>
        <dbReference type="EMBL" id="MEN1761696.1"/>
    </source>
</evidence>
<comment type="caution">
    <text evidence="1">The sequence shown here is derived from an EMBL/GenBank/DDBJ whole genome shotgun (WGS) entry which is preliminary data.</text>
</comment>
<dbReference type="RefSeq" id="WP_343186981.1">
    <property type="nucleotide sequence ID" value="NZ_JBCITM010000020.1"/>
</dbReference>
<sequence>MSSRNVSLDKTIKYSDYIGTVEYSAEDEVLYGVILGINDSITYEGRSVEELKAAFQEAVDDYLDFCKEIGKNPQRTYKGSFNVRIKPEIHQRVALEAAKKGISLNQFVEQAIMDTLKTS</sequence>
<dbReference type="InterPro" id="IPR035069">
    <property type="entry name" value="TTHA1013/TTHA0281-like"/>
</dbReference>
<proteinExistence type="predicted"/>
<dbReference type="InterPro" id="IPR008651">
    <property type="entry name" value="Uncharacterised_HicB"/>
</dbReference>
<evidence type="ECO:0000313" key="2">
    <source>
        <dbReference type="Proteomes" id="UP001407405"/>
    </source>
</evidence>
<organism evidence="1 2">
    <name type="scientific">Anoxynatronum sibiricum</name>
    <dbReference type="NCBI Taxonomy" id="210623"/>
    <lineage>
        <taxon>Bacteria</taxon>
        <taxon>Bacillati</taxon>
        <taxon>Bacillota</taxon>
        <taxon>Clostridia</taxon>
        <taxon>Eubacteriales</taxon>
        <taxon>Clostridiaceae</taxon>
        <taxon>Anoxynatronum</taxon>
    </lineage>
</organism>
<dbReference type="EMBL" id="JBCITM010000020">
    <property type="protein sequence ID" value="MEN1761696.1"/>
    <property type="molecule type" value="Genomic_DNA"/>
</dbReference>
<dbReference type="Pfam" id="PF05534">
    <property type="entry name" value="HicB"/>
    <property type="match status" value="1"/>
</dbReference>
<protein>
    <submittedName>
        <fullName evidence="1">Type II toxin-antitoxin system HicB family antitoxin</fullName>
    </submittedName>
</protein>